<feature type="compositionally biased region" description="Polar residues" evidence="1">
    <location>
        <begin position="633"/>
        <end position="644"/>
    </location>
</feature>
<evidence type="ECO:0000313" key="4">
    <source>
        <dbReference type="Proteomes" id="UP000193218"/>
    </source>
</evidence>
<dbReference type="InParanoid" id="A0A1Y1U6W1"/>
<organism evidence="3 4">
    <name type="scientific">Kockovaella imperatae</name>
    <dbReference type="NCBI Taxonomy" id="4999"/>
    <lineage>
        <taxon>Eukaryota</taxon>
        <taxon>Fungi</taxon>
        <taxon>Dikarya</taxon>
        <taxon>Basidiomycota</taxon>
        <taxon>Agaricomycotina</taxon>
        <taxon>Tremellomycetes</taxon>
        <taxon>Tremellales</taxon>
        <taxon>Cuniculitremaceae</taxon>
        <taxon>Kockovaella</taxon>
    </lineage>
</organism>
<gene>
    <name evidence="3" type="ORF">BD324DRAFT_638558</name>
</gene>
<dbReference type="PANTHER" id="PTHR12943:SF27">
    <property type="entry name" value="HOMOCYSTEINE-INDUCED ENDOPLASMIC RETICULUM PROTEIN, ISOFORM A"/>
    <property type="match status" value="1"/>
</dbReference>
<dbReference type="STRING" id="4999.A0A1Y1U6W1"/>
<dbReference type="RefSeq" id="XP_021868082.1">
    <property type="nucleotide sequence ID" value="XM_022017128.1"/>
</dbReference>
<feature type="compositionally biased region" description="Acidic residues" evidence="1">
    <location>
        <begin position="613"/>
        <end position="626"/>
    </location>
</feature>
<feature type="compositionally biased region" description="Low complexity" evidence="1">
    <location>
        <begin position="471"/>
        <end position="489"/>
    </location>
</feature>
<sequence>MDEPPHRVADAYEGAGESSGYPNASPPLSTAFQRHHQPTHTPTGEDIDPFSRRRPVNSGAGPSSRTIPTRRDIQGELNDENSVWLCIATPYNDIEGSQGRRASRVARDRLIAQIKDDIASGNWDGSVWERDKMRLVWQGRIVRDEESIGSVVGKPRDPSQHHTLHLVGRRRPGLSRRPTPLPIPEPSQEPQTSGPSSPIQRSTPQNRHSRALEDTVHFLLFLARRHLCLFLGRDPINWEDMIPPPVVEETMARSAIISVVRAIAFEQGENVWVECQKAFEEDQEATWKSLGRRGLEEELKLMWKANLGREWLEGPIGETVFVEFDGATRELNLPPMAAMSPQQLCHLLQYLRITALLPCLNHLLEQSSIPPPPVPTPTIRIQVPTESQGEREILRLHIRFHMPSISLSLLSHAAFSAIKISAMLYMMCASMKRTDMRLWIIVGAAVGWWIADVWYELRQEQARRPRPPLAQPQAGVDGAQQAQPNAPADPGAPPNVRAQADAPRNWQAVPGRVRQQRDQTPLSVISQSIPLLHLNTDAEQLHLNGQPYRTPLARPWRIVTQLLLPIALWFITLIPEWEAIRARAIRRRERSMRVLVGEMSAAPSPVQETIPLPEEETEDLSEEAQGSEEHTQAENIDQPTTESRPTIRVYPIGLNAVAKRYYERVMERGEGIDWEEEREAQRAMGIGEEEEREGGGMRMGML</sequence>
<evidence type="ECO:0000256" key="1">
    <source>
        <dbReference type="SAM" id="MobiDB-lite"/>
    </source>
</evidence>
<evidence type="ECO:0000313" key="3">
    <source>
        <dbReference type="EMBL" id="ORX33783.1"/>
    </source>
</evidence>
<feature type="region of interest" description="Disordered" evidence="1">
    <location>
        <begin position="1"/>
        <end position="71"/>
    </location>
</feature>
<feature type="compositionally biased region" description="Polar residues" evidence="1">
    <location>
        <begin position="20"/>
        <end position="32"/>
    </location>
</feature>
<feature type="transmembrane region" description="Helical" evidence="2">
    <location>
        <begin position="405"/>
        <end position="426"/>
    </location>
</feature>
<dbReference type="SUPFAM" id="SSF54236">
    <property type="entry name" value="Ubiquitin-like"/>
    <property type="match status" value="1"/>
</dbReference>
<name>A0A1Y1U6W1_9TREE</name>
<feature type="compositionally biased region" description="Polar residues" evidence="1">
    <location>
        <begin position="188"/>
        <end position="206"/>
    </location>
</feature>
<protein>
    <recommendedName>
        <fullName evidence="5">Ubiquitin-like domain-containing protein</fullName>
    </recommendedName>
</protein>
<keyword evidence="4" id="KW-1185">Reference proteome</keyword>
<keyword evidence="2" id="KW-1133">Transmembrane helix</keyword>
<feature type="region of interest" description="Disordered" evidence="1">
    <location>
        <begin position="465"/>
        <end position="499"/>
    </location>
</feature>
<evidence type="ECO:0008006" key="5">
    <source>
        <dbReference type="Google" id="ProtNLM"/>
    </source>
</evidence>
<dbReference type="OrthoDB" id="21589at2759"/>
<accession>A0A1Y1U6W1</accession>
<feature type="compositionally biased region" description="Basic and acidic residues" evidence="1">
    <location>
        <begin position="1"/>
        <end position="10"/>
    </location>
</feature>
<dbReference type="AlphaFoldDB" id="A0A1Y1U6W1"/>
<feature type="region of interest" description="Disordered" evidence="1">
    <location>
        <begin position="611"/>
        <end position="645"/>
    </location>
</feature>
<dbReference type="GeneID" id="33558937"/>
<dbReference type="GO" id="GO:0030968">
    <property type="term" value="P:endoplasmic reticulum unfolded protein response"/>
    <property type="evidence" value="ECO:0007669"/>
    <property type="project" value="TreeGrafter"/>
</dbReference>
<comment type="caution">
    <text evidence="3">The sequence shown here is derived from an EMBL/GenBank/DDBJ whole genome shotgun (WGS) entry which is preliminary data.</text>
</comment>
<dbReference type="InterPro" id="IPR029071">
    <property type="entry name" value="Ubiquitin-like_domsf"/>
</dbReference>
<evidence type="ECO:0000256" key="2">
    <source>
        <dbReference type="SAM" id="Phobius"/>
    </source>
</evidence>
<feature type="transmembrane region" description="Helical" evidence="2">
    <location>
        <begin position="438"/>
        <end position="455"/>
    </location>
</feature>
<feature type="transmembrane region" description="Helical" evidence="2">
    <location>
        <begin position="558"/>
        <end position="580"/>
    </location>
</feature>
<keyword evidence="2" id="KW-0472">Membrane</keyword>
<proteinExistence type="predicted"/>
<dbReference type="EMBL" id="NBSH01000017">
    <property type="protein sequence ID" value="ORX33783.1"/>
    <property type="molecule type" value="Genomic_DNA"/>
</dbReference>
<dbReference type="Gene3D" id="3.10.20.90">
    <property type="entry name" value="Phosphatidylinositol 3-kinase Catalytic Subunit, Chain A, domain 1"/>
    <property type="match status" value="1"/>
</dbReference>
<keyword evidence="2" id="KW-0812">Transmembrane</keyword>
<feature type="compositionally biased region" description="Basic residues" evidence="1">
    <location>
        <begin position="162"/>
        <end position="174"/>
    </location>
</feature>
<dbReference type="PANTHER" id="PTHR12943">
    <property type="entry name" value="HOMOCYSTEINE-RESPONSIVE ENDOPLASMIC RETICULUM-RESIDENT UNIQUITIN-LIKE DOMAIN HERPUD PROTEIN FAMILY MEMBER"/>
    <property type="match status" value="1"/>
</dbReference>
<dbReference type="InterPro" id="IPR039751">
    <property type="entry name" value="HERPUD1/2"/>
</dbReference>
<feature type="region of interest" description="Disordered" evidence="1">
    <location>
        <begin position="148"/>
        <end position="208"/>
    </location>
</feature>
<dbReference type="Proteomes" id="UP000193218">
    <property type="component" value="Unassembled WGS sequence"/>
</dbReference>
<reference evidence="3 4" key="1">
    <citation type="submission" date="2017-03" db="EMBL/GenBank/DDBJ databases">
        <title>Widespread Adenine N6-methylation of Active Genes in Fungi.</title>
        <authorList>
            <consortium name="DOE Joint Genome Institute"/>
            <person name="Mondo S.J."/>
            <person name="Dannebaum R.O."/>
            <person name="Kuo R.C."/>
            <person name="Louie K.B."/>
            <person name="Bewick A.J."/>
            <person name="Labutti K."/>
            <person name="Haridas S."/>
            <person name="Kuo A."/>
            <person name="Salamov A."/>
            <person name="Ahrendt S.R."/>
            <person name="Lau R."/>
            <person name="Bowen B.P."/>
            <person name="Lipzen A."/>
            <person name="Sullivan W."/>
            <person name="Andreopoulos W.B."/>
            <person name="Clum A."/>
            <person name="Lindquist E."/>
            <person name="Daum C."/>
            <person name="Northen T.R."/>
            <person name="Ramamoorthy G."/>
            <person name="Schmitz R.J."/>
            <person name="Gryganskyi A."/>
            <person name="Culley D."/>
            <person name="Magnuson J."/>
            <person name="James T.Y."/>
            <person name="O'Malley M.A."/>
            <person name="Stajich J.E."/>
            <person name="Spatafora J.W."/>
            <person name="Visel A."/>
            <person name="Grigoriev I.V."/>
        </authorList>
    </citation>
    <scope>NUCLEOTIDE SEQUENCE [LARGE SCALE GENOMIC DNA]</scope>
    <source>
        <strain evidence="3 4">NRRL Y-17943</strain>
    </source>
</reference>